<reference evidence="1 2" key="1">
    <citation type="submission" date="2020-04" db="EMBL/GenBank/DDBJ databases">
        <authorList>
            <person name="De Canck E."/>
        </authorList>
    </citation>
    <scope>NUCLEOTIDE SEQUENCE [LARGE SCALE GENOMIC DNA]</scope>
    <source>
        <strain evidence="1 2">LMG 3441</strain>
    </source>
</reference>
<sequence>MAGLNRNTPDFGKRKTANPLAIAAVLLLLAVGLLSAWREWDVAALRSEVTQLDDRLANQRMLHERELRRMQAQSPEERKVDALLSAQSAEDRLRPKLLRAIEAAWAPRIAVMNLKIELAGKAASLELMTADLSEIFAFAARMNEPESGMRATVMRHGIKSGDPNLATMATVRVELR</sequence>
<name>A0A6S7ACD1_9BURK</name>
<dbReference type="AlphaFoldDB" id="A0A6S7ACD1"/>
<protein>
    <submittedName>
        <fullName evidence="1">Uncharacterized protein</fullName>
    </submittedName>
</protein>
<dbReference type="Proteomes" id="UP000494269">
    <property type="component" value="Unassembled WGS sequence"/>
</dbReference>
<dbReference type="RefSeq" id="WP_054424476.1">
    <property type="nucleotide sequence ID" value="NZ_CADIJQ010000007.1"/>
</dbReference>
<gene>
    <name evidence="1" type="ORF">LMG3441_04206</name>
</gene>
<evidence type="ECO:0000313" key="2">
    <source>
        <dbReference type="Proteomes" id="UP000494269"/>
    </source>
</evidence>
<evidence type="ECO:0000313" key="1">
    <source>
        <dbReference type="EMBL" id="CAB3725463.1"/>
    </source>
</evidence>
<proteinExistence type="predicted"/>
<dbReference type="EMBL" id="CADIJQ010000007">
    <property type="protein sequence ID" value="CAB3725463.1"/>
    <property type="molecule type" value="Genomic_DNA"/>
</dbReference>
<accession>A0A6S7ACD1</accession>
<keyword evidence="2" id="KW-1185">Reference proteome</keyword>
<organism evidence="1 2">
    <name type="scientific">Achromobacter kerstersii</name>
    <dbReference type="NCBI Taxonomy" id="1353890"/>
    <lineage>
        <taxon>Bacteria</taxon>
        <taxon>Pseudomonadati</taxon>
        <taxon>Pseudomonadota</taxon>
        <taxon>Betaproteobacteria</taxon>
        <taxon>Burkholderiales</taxon>
        <taxon>Alcaligenaceae</taxon>
        <taxon>Achromobacter</taxon>
    </lineage>
</organism>